<reference evidence="1" key="1">
    <citation type="journal article" date="2014" name="Front. Microbiol.">
        <title>High frequency of phylogenetically diverse reductive dehalogenase-homologous genes in deep subseafloor sedimentary metagenomes.</title>
        <authorList>
            <person name="Kawai M."/>
            <person name="Futagami T."/>
            <person name="Toyoda A."/>
            <person name="Takaki Y."/>
            <person name="Nishi S."/>
            <person name="Hori S."/>
            <person name="Arai W."/>
            <person name="Tsubouchi T."/>
            <person name="Morono Y."/>
            <person name="Uchiyama I."/>
            <person name="Ito T."/>
            <person name="Fujiyama A."/>
            <person name="Inagaki F."/>
            <person name="Takami H."/>
        </authorList>
    </citation>
    <scope>NUCLEOTIDE SEQUENCE</scope>
    <source>
        <strain evidence="1">Expedition CK06-06</strain>
    </source>
</reference>
<organism evidence="1">
    <name type="scientific">marine sediment metagenome</name>
    <dbReference type="NCBI Taxonomy" id="412755"/>
    <lineage>
        <taxon>unclassified sequences</taxon>
        <taxon>metagenomes</taxon>
        <taxon>ecological metagenomes</taxon>
    </lineage>
</organism>
<sequence>YLALDSKDRVVLIHNHLLRDNDINDPPPEILKEILDEMVESFPLIERALLVSRMLDSGVTRNVVQRFVGYIPKCEDQQSK</sequence>
<gene>
    <name evidence="1" type="ORF">S06H3_27674</name>
</gene>
<comment type="caution">
    <text evidence="1">The sequence shown here is derived from an EMBL/GenBank/DDBJ whole genome shotgun (WGS) entry which is preliminary data.</text>
</comment>
<feature type="non-terminal residue" evidence="1">
    <location>
        <position position="1"/>
    </location>
</feature>
<name>X1NVU6_9ZZZZ</name>
<proteinExistence type="predicted"/>
<dbReference type="EMBL" id="BARV01016073">
    <property type="protein sequence ID" value="GAI22784.1"/>
    <property type="molecule type" value="Genomic_DNA"/>
</dbReference>
<evidence type="ECO:0000313" key="1">
    <source>
        <dbReference type="EMBL" id="GAI22784.1"/>
    </source>
</evidence>
<protein>
    <submittedName>
        <fullName evidence="1">Uncharacterized protein</fullName>
    </submittedName>
</protein>
<accession>X1NVU6</accession>
<dbReference type="AlphaFoldDB" id="X1NVU6"/>